<dbReference type="EMBL" id="JACRUP010000030">
    <property type="protein sequence ID" value="MBC5853247.1"/>
    <property type="molecule type" value="Genomic_DNA"/>
</dbReference>
<feature type="transmembrane region" description="Helical" evidence="1">
    <location>
        <begin position="386"/>
        <end position="414"/>
    </location>
</feature>
<proteinExistence type="predicted"/>
<comment type="caution">
    <text evidence="2">The sequence shown here is derived from an EMBL/GenBank/DDBJ whole genome shotgun (WGS) entry which is preliminary data.</text>
</comment>
<keyword evidence="3" id="KW-1185">Reference proteome</keyword>
<dbReference type="Proteomes" id="UP000615796">
    <property type="component" value="Unassembled WGS sequence"/>
</dbReference>
<evidence type="ECO:0000313" key="3">
    <source>
        <dbReference type="Proteomes" id="UP000615796"/>
    </source>
</evidence>
<gene>
    <name evidence="2" type="ORF">H8Q88_20425</name>
</gene>
<feature type="transmembrane region" description="Helical" evidence="1">
    <location>
        <begin position="132"/>
        <end position="151"/>
    </location>
</feature>
<feature type="transmembrane region" description="Helical" evidence="1">
    <location>
        <begin position="339"/>
        <end position="357"/>
    </location>
</feature>
<evidence type="ECO:0000313" key="2">
    <source>
        <dbReference type="EMBL" id="MBC5853247.1"/>
    </source>
</evidence>
<keyword evidence="1" id="KW-0812">Transmembrane</keyword>
<feature type="transmembrane region" description="Helical" evidence="1">
    <location>
        <begin position="105"/>
        <end position="125"/>
    </location>
</feature>
<feature type="transmembrane region" description="Helical" evidence="1">
    <location>
        <begin position="157"/>
        <end position="177"/>
    </location>
</feature>
<feature type="transmembrane region" description="Helical" evidence="1">
    <location>
        <begin position="289"/>
        <end position="308"/>
    </location>
</feature>
<dbReference type="RefSeq" id="WP_187027393.1">
    <property type="nucleotide sequence ID" value="NZ_JACRUP010000030.1"/>
</dbReference>
<reference evidence="2" key="1">
    <citation type="submission" date="2020-08" db="EMBL/GenBank/DDBJ databases">
        <title>Genome Sequencing and Pan-Genome Analysis of Migratory bird Vibrio Strains, Inner Mongolia.</title>
        <authorList>
            <person name="Zheng L."/>
        </authorList>
    </citation>
    <scope>NUCLEOTIDE SEQUENCE</scope>
    <source>
        <strain evidence="2">M13F</strain>
    </source>
</reference>
<keyword evidence="1" id="KW-0472">Membrane</keyword>
<feature type="transmembrane region" description="Helical" evidence="1">
    <location>
        <begin position="315"/>
        <end position="333"/>
    </location>
</feature>
<organism evidence="2 3">
    <name type="scientific">Vibrio metschnikovii</name>
    <dbReference type="NCBI Taxonomy" id="28172"/>
    <lineage>
        <taxon>Bacteria</taxon>
        <taxon>Pseudomonadati</taxon>
        <taxon>Pseudomonadota</taxon>
        <taxon>Gammaproteobacteria</taxon>
        <taxon>Vibrionales</taxon>
        <taxon>Vibrionaceae</taxon>
        <taxon>Vibrio</taxon>
    </lineage>
</organism>
<sequence length="697" mass="81888">MKHLIQKKISLIGFNEITICAFFTLLMISAYSTLFFNYYPSEEDISLMSQQSILSVFEWFTHGYKDWFTTMPSFNDSMVYMYEIRPFTHLYSYLLFSIFGMSYKYWILLNILSILFLNLSIIYMLKSLKLKISHQLLFMVIFWFFNPSLSIEIFKEIAFNQVIIETALYSLIIAFVLNNKKRSLFIIIIFSCFLKESTILFGFVSSLIFYIYNGKKEIKFCASLFLSHLILFISFRTNLIIGHDINSVINLMSNISSGEDIKVSIQNIVNSIIRTFTATNYRFDDLPSLLLLSLLFLAFTFLLFKFIVRNESKSISILMISYLIMLPICIMFSKESRWFWTQSINITLISVISLSYVDARYKRLFIIIPAFLVTLRILNFNELSYIIYPLLTCLIFYFSRSYFVFFGLFFSMWFCEGLIQSVEKIMYHNNIYINGFNIGFNKNNLSITNKKYKGLHLALHESKLYGYHTLYLVGASDRLNTKYSDWFYNSGSRKITLISAKKKSNEKHRFEIIRGKDSISISVIGDTNQLNVNGIDINSTELISIGYLNFKYSIEDDRLIISGNNIDKKASYGFYDKETMTYFIYLPNENIIKRVYSENVSKYSDNDLFYGQCADLTDIYFLNDRNNVIKSIKDYQFEKYISFNQKDSVCEYKINDVRYLLKSEVRYLHLKEKNGKSLGFREISSIDNVVKVVSYDN</sequence>
<feature type="transmembrane region" description="Helical" evidence="1">
    <location>
        <begin position="184"/>
        <end position="212"/>
    </location>
</feature>
<evidence type="ECO:0000256" key="1">
    <source>
        <dbReference type="SAM" id="Phobius"/>
    </source>
</evidence>
<name>A0A9X0UJ86_VIBME</name>
<dbReference type="AlphaFoldDB" id="A0A9X0UJ86"/>
<accession>A0A9X0UJ86</accession>
<protein>
    <submittedName>
        <fullName evidence="2">Uncharacterized protein</fullName>
    </submittedName>
</protein>
<feature type="transmembrane region" description="Helical" evidence="1">
    <location>
        <begin position="12"/>
        <end position="39"/>
    </location>
</feature>
<keyword evidence="1" id="KW-1133">Transmembrane helix</keyword>